<keyword evidence="3" id="KW-0633">Potassium transport</keyword>
<evidence type="ECO:0000313" key="9">
    <source>
        <dbReference type="EMBL" id="RZH68703.1"/>
    </source>
</evidence>
<evidence type="ECO:0000256" key="6">
    <source>
        <dbReference type="ARBA" id="ARBA00023065"/>
    </source>
</evidence>
<evidence type="ECO:0000313" key="10">
    <source>
        <dbReference type="Proteomes" id="UP000292704"/>
    </source>
</evidence>
<evidence type="ECO:0000256" key="3">
    <source>
        <dbReference type="ARBA" id="ARBA00022538"/>
    </source>
</evidence>
<evidence type="ECO:0000259" key="7">
    <source>
        <dbReference type="PROSITE" id="PS51201"/>
    </source>
</evidence>
<reference evidence="9 10" key="1">
    <citation type="submission" date="2019-02" db="EMBL/GenBank/DDBJ databases">
        <title>Genome analysis provides insights into bioremediation potentialities and Haloocin production by Natrinema altunense strain 4.1R isolated from Chott Douz in Tunisian desert.</title>
        <authorList>
            <person name="Najjari A."/>
            <person name="Youssef N."/>
            <person name="Ben Dhia O."/>
            <person name="Ferjani R."/>
            <person name="El Hidri D."/>
            <person name="Ouzari H.I."/>
            <person name="Cherif A."/>
        </authorList>
    </citation>
    <scope>NUCLEOTIDE SEQUENCE [LARGE SCALE GENOMIC DNA]</scope>
    <source>
        <strain evidence="9 10">4.1R</strain>
    </source>
</reference>
<feature type="domain" description="RCK C-terminal" evidence="8">
    <location>
        <begin position="133"/>
        <end position="222"/>
    </location>
</feature>
<dbReference type="RefSeq" id="WP_130169672.1">
    <property type="nucleotide sequence ID" value="NZ_SHMR01000001.1"/>
</dbReference>
<evidence type="ECO:0000256" key="4">
    <source>
        <dbReference type="ARBA" id="ARBA00022958"/>
    </source>
</evidence>
<organism evidence="9 10">
    <name type="scientific">Natrinema altunense</name>
    <dbReference type="NCBI Taxonomy" id="222984"/>
    <lineage>
        <taxon>Archaea</taxon>
        <taxon>Methanobacteriati</taxon>
        <taxon>Methanobacteriota</taxon>
        <taxon>Stenosarchaea group</taxon>
        <taxon>Halobacteria</taxon>
        <taxon>Halobacteriales</taxon>
        <taxon>Natrialbaceae</taxon>
        <taxon>Natrinema</taxon>
    </lineage>
</organism>
<dbReference type="Gene3D" id="3.30.70.1450">
    <property type="entry name" value="Regulator of K+ conductance, C-terminal domain"/>
    <property type="match status" value="1"/>
</dbReference>
<dbReference type="InterPro" id="IPR006037">
    <property type="entry name" value="RCK_C"/>
</dbReference>
<dbReference type="AlphaFoldDB" id="A0A482Y2T9"/>
<dbReference type="InterPro" id="IPR006036">
    <property type="entry name" value="K_uptake_TrkA"/>
</dbReference>
<dbReference type="STRING" id="222984.GCA_000731985_01951"/>
<dbReference type="PANTHER" id="PTHR43833">
    <property type="entry name" value="POTASSIUM CHANNEL PROTEIN 2-RELATED-RELATED"/>
    <property type="match status" value="1"/>
</dbReference>
<comment type="caution">
    <text evidence="9">The sequence shown here is derived from an EMBL/GenBank/DDBJ whole genome shotgun (WGS) entry which is preliminary data.</text>
</comment>
<keyword evidence="4" id="KW-0630">Potassium</keyword>
<dbReference type="Proteomes" id="UP000292704">
    <property type="component" value="Unassembled WGS sequence"/>
</dbReference>
<accession>A0A482Y2T9</accession>
<evidence type="ECO:0000256" key="5">
    <source>
        <dbReference type="ARBA" id="ARBA00023027"/>
    </source>
</evidence>
<dbReference type="GO" id="GO:0015079">
    <property type="term" value="F:potassium ion transmembrane transporter activity"/>
    <property type="evidence" value="ECO:0007669"/>
    <property type="project" value="InterPro"/>
</dbReference>
<keyword evidence="2" id="KW-0813">Transport</keyword>
<sequence length="227" mass="24389">MHFIVVGAGNVGSLLVDIASRSRNDVVVVEHDVTRANDVANEYDCLVLNEDATREETLKEAGAARADALISTLELDATNLFVCLLATELGIPTVVSVLHQPEHRALFRKMGVNAVKSPDQLAAESLYRTARQPAIIDYMPVEDDAEIFEIEVADAAPIAGRTLEEARSGGLIPDDVLVVAVVPEDGSGPRIARPTTEIGAGDRLTVYSGRGTDPAVTDLFGFFDDYR</sequence>
<dbReference type="OrthoDB" id="24929at2157"/>
<dbReference type="Pfam" id="PF02080">
    <property type="entry name" value="TrkA_C"/>
    <property type="match status" value="1"/>
</dbReference>
<dbReference type="InterPro" id="IPR036291">
    <property type="entry name" value="NAD(P)-bd_dom_sf"/>
</dbReference>
<dbReference type="GO" id="GO:0005886">
    <property type="term" value="C:plasma membrane"/>
    <property type="evidence" value="ECO:0007669"/>
    <property type="project" value="InterPro"/>
</dbReference>
<dbReference type="InterPro" id="IPR003148">
    <property type="entry name" value="RCK_N"/>
</dbReference>
<dbReference type="Gene3D" id="3.40.50.720">
    <property type="entry name" value="NAD(P)-binding Rossmann-like Domain"/>
    <property type="match status" value="1"/>
</dbReference>
<dbReference type="PROSITE" id="PS51201">
    <property type="entry name" value="RCK_N"/>
    <property type="match status" value="1"/>
</dbReference>
<dbReference type="Pfam" id="PF02254">
    <property type="entry name" value="TrkA_N"/>
    <property type="match status" value="1"/>
</dbReference>
<name>A0A482Y2T9_9EURY</name>
<dbReference type="PANTHER" id="PTHR43833:SF5">
    <property type="entry name" value="TRK SYSTEM POTASSIUM UPTAKE PROTEIN TRKA"/>
    <property type="match status" value="1"/>
</dbReference>
<dbReference type="PRINTS" id="PR00335">
    <property type="entry name" value="KUPTAKETRKA"/>
</dbReference>
<dbReference type="EMBL" id="SHMR01000001">
    <property type="protein sequence ID" value="RZH68703.1"/>
    <property type="molecule type" value="Genomic_DNA"/>
</dbReference>
<keyword evidence="6" id="KW-0406">Ion transport</keyword>
<dbReference type="SUPFAM" id="SSF51735">
    <property type="entry name" value="NAD(P)-binding Rossmann-fold domains"/>
    <property type="match status" value="1"/>
</dbReference>
<keyword evidence="5" id="KW-0520">NAD</keyword>
<dbReference type="SUPFAM" id="SSF116726">
    <property type="entry name" value="TrkA C-terminal domain-like"/>
    <property type="match status" value="1"/>
</dbReference>
<dbReference type="InterPro" id="IPR036721">
    <property type="entry name" value="RCK_C_sf"/>
</dbReference>
<proteinExistence type="predicted"/>
<dbReference type="PROSITE" id="PS51202">
    <property type="entry name" value="RCK_C"/>
    <property type="match status" value="1"/>
</dbReference>
<comment type="function">
    <text evidence="1">Part of a potassium transport system.</text>
</comment>
<evidence type="ECO:0000256" key="2">
    <source>
        <dbReference type="ARBA" id="ARBA00022448"/>
    </source>
</evidence>
<feature type="domain" description="RCK N-terminal" evidence="7">
    <location>
        <begin position="1"/>
        <end position="122"/>
    </location>
</feature>
<dbReference type="InterPro" id="IPR050721">
    <property type="entry name" value="Trk_Ktr_HKT_K-transport"/>
</dbReference>
<evidence type="ECO:0000256" key="1">
    <source>
        <dbReference type="ARBA" id="ARBA00003660"/>
    </source>
</evidence>
<protein>
    <submittedName>
        <fullName evidence="9">TrkA family potassium uptake protein</fullName>
    </submittedName>
</protein>
<evidence type="ECO:0000259" key="8">
    <source>
        <dbReference type="PROSITE" id="PS51202"/>
    </source>
</evidence>
<gene>
    <name evidence="9" type="ORF">ELS17_04340</name>
</gene>